<dbReference type="CDD" id="cd00761">
    <property type="entry name" value="Glyco_tranf_GTA_type"/>
    <property type="match status" value="1"/>
</dbReference>
<dbReference type="PANTHER" id="PTHR22916:SF51">
    <property type="entry name" value="GLYCOSYLTRANSFERASE EPSH-RELATED"/>
    <property type="match status" value="1"/>
</dbReference>
<feature type="domain" description="Glycosyltransferase 2-like" evidence="3">
    <location>
        <begin position="6"/>
        <end position="136"/>
    </location>
</feature>
<dbReference type="InterPro" id="IPR029044">
    <property type="entry name" value="Nucleotide-diphossugar_trans"/>
</dbReference>
<dbReference type="SUPFAM" id="SSF53448">
    <property type="entry name" value="Nucleotide-diphospho-sugar transferases"/>
    <property type="match status" value="1"/>
</dbReference>
<reference evidence="4 5" key="1">
    <citation type="submission" date="2023-07" db="EMBL/GenBank/DDBJ databases">
        <title>Genomic Encyclopedia of Type Strains, Phase IV (KMG-IV): sequencing the most valuable type-strain genomes for metagenomic binning, comparative biology and taxonomic classification.</title>
        <authorList>
            <person name="Goeker M."/>
        </authorList>
    </citation>
    <scope>NUCLEOTIDE SEQUENCE [LARGE SCALE GENOMIC DNA]</scope>
    <source>
        <strain evidence="4 5">DSM 1400</strain>
    </source>
</reference>
<organism evidence="4 5">
    <name type="scientific">Hathewaya limosa</name>
    <name type="common">Clostridium limosum</name>
    <dbReference type="NCBI Taxonomy" id="1536"/>
    <lineage>
        <taxon>Bacteria</taxon>
        <taxon>Bacillati</taxon>
        <taxon>Bacillota</taxon>
        <taxon>Clostridia</taxon>
        <taxon>Eubacteriales</taxon>
        <taxon>Clostridiaceae</taxon>
        <taxon>Hathewaya</taxon>
    </lineage>
</organism>
<protein>
    <submittedName>
        <fullName evidence="4">Glycosyltransferase involved in cell wall biosynthesis</fullName>
    </submittedName>
</protein>
<evidence type="ECO:0000259" key="3">
    <source>
        <dbReference type="Pfam" id="PF00535"/>
    </source>
</evidence>
<gene>
    <name evidence="4" type="ORF">QOZ93_001220</name>
</gene>
<keyword evidence="2" id="KW-0808">Transferase</keyword>
<dbReference type="Gene3D" id="3.90.550.10">
    <property type="entry name" value="Spore Coat Polysaccharide Biosynthesis Protein SpsA, Chain A"/>
    <property type="match status" value="1"/>
</dbReference>
<proteinExistence type="predicted"/>
<evidence type="ECO:0000256" key="1">
    <source>
        <dbReference type="ARBA" id="ARBA00022676"/>
    </source>
</evidence>
<sequence length="327" mass="38211">MSIKISVIVPLYNVENYIERTLNSLKNQNFKEFEILLINDGSKDKSVDVAEKILNNSMLNYKVINKENGGASSARNTGIDNAQGEYVYFLDGDDYIDPNMLDLMYKKIQNEKAEIVFCGYTHVKESNGEEILKVHKYIKHTIKGIKAAEKMLKNEFWISAISGMYSRNFLKENKLYFPTNIVFGEDTVFVAKALMNAEKVTCVEKALVYYLRRDTSVTRTANEKYFNLHESNMEILKYIRENFKYEGVNVEKSLMEYKIPQSIMRIFSSLAKSENCRERLLNFVKDKEQREYLKRFKINGQKENIKFKIASKVLLISPELMYKLLRK</sequence>
<dbReference type="PANTHER" id="PTHR22916">
    <property type="entry name" value="GLYCOSYLTRANSFERASE"/>
    <property type="match status" value="1"/>
</dbReference>
<dbReference type="Pfam" id="PF00535">
    <property type="entry name" value="Glycos_transf_2"/>
    <property type="match status" value="1"/>
</dbReference>
<dbReference type="RefSeq" id="WP_307355514.1">
    <property type="nucleotide sequence ID" value="NZ_BAAACJ010000017.1"/>
</dbReference>
<name>A0ABU0JQW0_HATLI</name>
<keyword evidence="5" id="KW-1185">Reference proteome</keyword>
<dbReference type="EMBL" id="JAUSWN010000008">
    <property type="protein sequence ID" value="MDQ0479479.1"/>
    <property type="molecule type" value="Genomic_DNA"/>
</dbReference>
<comment type="caution">
    <text evidence="4">The sequence shown here is derived from an EMBL/GenBank/DDBJ whole genome shotgun (WGS) entry which is preliminary data.</text>
</comment>
<accession>A0ABU0JQW0</accession>
<dbReference type="InterPro" id="IPR001173">
    <property type="entry name" value="Glyco_trans_2-like"/>
</dbReference>
<dbReference type="Proteomes" id="UP001224418">
    <property type="component" value="Unassembled WGS sequence"/>
</dbReference>
<evidence type="ECO:0000256" key="2">
    <source>
        <dbReference type="ARBA" id="ARBA00022679"/>
    </source>
</evidence>
<evidence type="ECO:0000313" key="5">
    <source>
        <dbReference type="Proteomes" id="UP001224418"/>
    </source>
</evidence>
<evidence type="ECO:0000313" key="4">
    <source>
        <dbReference type="EMBL" id="MDQ0479479.1"/>
    </source>
</evidence>
<keyword evidence="1" id="KW-0328">Glycosyltransferase</keyword>